<organism evidence="1">
    <name type="scientific">uncultured Caudovirales phage</name>
    <dbReference type="NCBI Taxonomy" id="2100421"/>
    <lineage>
        <taxon>Viruses</taxon>
        <taxon>Duplodnaviria</taxon>
        <taxon>Heunggongvirae</taxon>
        <taxon>Uroviricota</taxon>
        <taxon>Caudoviricetes</taxon>
        <taxon>Peduoviridae</taxon>
        <taxon>Maltschvirus</taxon>
        <taxon>Maltschvirus maltsch</taxon>
    </lineage>
</organism>
<gene>
    <name evidence="1" type="ORF">UFOVP28_8</name>
</gene>
<sequence>MTPRRKQRLAEIYHELREIEFQRIAEREPYPTTVLEGERTGRKLSPDHLQMAMALDGGERDLYVIGALTPCEIDMGRIDNDHPAVGELIAMGAIGTSGEAYLSTGDCLPVFLELDGHARWLTAEQALQAANMLMRAYMWSLVGGERDFIATVEARILSRENKNEPPRL</sequence>
<protein>
    <submittedName>
        <fullName evidence="1">Uncharacterized protein</fullName>
    </submittedName>
</protein>
<accession>A0A6J5KMU3</accession>
<evidence type="ECO:0000313" key="1">
    <source>
        <dbReference type="EMBL" id="CAB4122512.1"/>
    </source>
</evidence>
<proteinExistence type="predicted"/>
<reference evidence="1" key="1">
    <citation type="submission" date="2020-04" db="EMBL/GenBank/DDBJ databases">
        <authorList>
            <person name="Chiriac C."/>
            <person name="Salcher M."/>
            <person name="Ghai R."/>
            <person name="Kavagutti S V."/>
        </authorList>
    </citation>
    <scope>NUCLEOTIDE SEQUENCE</scope>
</reference>
<dbReference type="EMBL" id="LR796165">
    <property type="protein sequence ID" value="CAB4122512.1"/>
    <property type="molecule type" value="Genomic_DNA"/>
</dbReference>
<name>A0A6J5KMU3_9CAUD</name>